<evidence type="ECO:0000259" key="2">
    <source>
        <dbReference type="Pfam" id="PF09423"/>
    </source>
</evidence>
<feature type="domain" description="PhoD-like phosphatase metallophosphatase" evidence="2">
    <location>
        <begin position="161"/>
        <end position="501"/>
    </location>
</feature>
<dbReference type="Gene3D" id="2.60.40.380">
    <property type="entry name" value="Purple acid phosphatase-like, N-terminal"/>
    <property type="match status" value="1"/>
</dbReference>
<evidence type="ECO:0000259" key="3">
    <source>
        <dbReference type="Pfam" id="PF16655"/>
    </source>
</evidence>
<evidence type="ECO:0000313" key="4">
    <source>
        <dbReference type="EMBL" id="PKZ41751.1"/>
    </source>
</evidence>
<dbReference type="Pfam" id="PF09423">
    <property type="entry name" value="PhoD"/>
    <property type="match status" value="1"/>
</dbReference>
<dbReference type="AlphaFoldDB" id="A0A2I1PB03"/>
<dbReference type="Pfam" id="PF16655">
    <property type="entry name" value="PhoD_N"/>
    <property type="match status" value="1"/>
</dbReference>
<feature type="signal peptide" evidence="1">
    <location>
        <begin position="1"/>
        <end position="31"/>
    </location>
</feature>
<name>A0A2I1PB03_9MICO</name>
<dbReference type="PANTHER" id="PTHR43606">
    <property type="entry name" value="PHOSPHATASE, PUTATIVE (AFU_ORTHOLOGUE AFUA_6G08710)-RELATED"/>
    <property type="match status" value="1"/>
</dbReference>
<dbReference type="InterPro" id="IPR032093">
    <property type="entry name" value="PhoD_N"/>
</dbReference>
<comment type="caution">
    <text evidence="4">The sequence shown here is derived from an EMBL/GenBank/DDBJ whole genome shotgun (WGS) entry which is preliminary data.</text>
</comment>
<dbReference type="RefSeq" id="WP_101849497.1">
    <property type="nucleotide sequence ID" value="NZ_PKIZ01000009.1"/>
</dbReference>
<organism evidence="4 5">
    <name type="scientific">Kytococcus schroeteri</name>
    <dbReference type="NCBI Taxonomy" id="138300"/>
    <lineage>
        <taxon>Bacteria</taxon>
        <taxon>Bacillati</taxon>
        <taxon>Actinomycetota</taxon>
        <taxon>Actinomycetes</taxon>
        <taxon>Micrococcales</taxon>
        <taxon>Kytococcaceae</taxon>
        <taxon>Kytococcus</taxon>
    </lineage>
</organism>
<dbReference type="InterPro" id="IPR038607">
    <property type="entry name" value="PhoD-like_sf"/>
</dbReference>
<dbReference type="Proteomes" id="UP000234206">
    <property type="component" value="Unassembled WGS sequence"/>
</dbReference>
<feature type="chain" id="PRO_5039164016" evidence="1">
    <location>
        <begin position="32"/>
        <end position="536"/>
    </location>
</feature>
<reference evidence="4 5" key="1">
    <citation type="submission" date="2017-12" db="EMBL/GenBank/DDBJ databases">
        <title>Phylogenetic diversity of female urinary microbiome.</title>
        <authorList>
            <person name="Thomas-White K."/>
            <person name="Wolfe A.J."/>
        </authorList>
    </citation>
    <scope>NUCLEOTIDE SEQUENCE [LARGE SCALE GENOMIC DNA]</scope>
    <source>
        <strain evidence="4 5">UMB1298</strain>
    </source>
</reference>
<dbReference type="SUPFAM" id="SSF56300">
    <property type="entry name" value="Metallo-dependent phosphatases"/>
    <property type="match status" value="1"/>
</dbReference>
<evidence type="ECO:0000313" key="5">
    <source>
        <dbReference type="Proteomes" id="UP000234206"/>
    </source>
</evidence>
<feature type="domain" description="Phospholipase D N-terminal" evidence="3">
    <location>
        <begin position="50"/>
        <end position="148"/>
    </location>
</feature>
<dbReference type="InterPro" id="IPR052900">
    <property type="entry name" value="Phospholipid_Metab_Enz"/>
</dbReference>
<dbReference type="InterPro" id="IPR006311">
    <property type="entry name" value="TAT_signal"/>
</dbReference>
<evidence type="ECO:0000256" key="1">
    <source>
        <dbReference type="SAM" id="SignalP"/>
    </source>
</evidence>
<keyword evidence="1" id="KW-0732">Signal</keyword>
<dbReference type="PANTHER" id="PTHR43606:SF2">
    <property type="entry name" value="ALKALINE PHOSPHATASE FAMILY PROTEIN (AFU_ORTHOLOGUE AFUA_5G03860)"/>
    <property type="match status" value="1"/>
</dbReference>
<dbReference type="CDD" id="cd07389">
    <property type="entry name" value="MPP_PhoD"/>
    <property type="match status" value="1"/>
</dbReference>
<accession>A0A2I1PB03</accession>
<dbReference type="EMBL" id="PKIZ01000009">
    <property type="protein sequence ID" value="PKZ41751.1"/>
    <property type="molecule type" value="Genomic_DNA"/>
</dbReference>
<dbReference type="Gene3D" id="3.60.21.70">
    <property type="entry name" value="PhoD-like phosphatase"/>
    <property type="match status" value="1"/>
</dbReference>
<dbReference type="PROSITE" id="PS51318">
    <property type="entry name" value="TAT"/>
    <property type="match status" value="1"/>
</dbReference>
<dbReference type="InterPro" id="IPR029052">
    <property type="entry name" value="Metallo-depent_PP-like"/>
</dbReference>
<protein>
    <submittedName>
        <fullName evidence="4">Alkaline phosphatase</fullName>
    </submittedName>
</protein>
<keyword evidence="5" id="KW-1185">Reference proteome</keyword>
<dbReference type="InterPro" id="IPR018946">
    <property type="entry name" value="PhoD-like_MPP"/>
</dbReference>
<proteinExistence type="predicted"/>
<sequence length="536" mass="59352">MPPTLTRRTLLTASTAGATLAGLTTASGATALGQDVTPAHRPLRGNPFTLGVASGDPAPDGMVLWTRLATDPLAEDGLGGMPARTVPVQWQVATDARMRHVVARGTELARPTGAHSVHVELHGLRPGREYFYRFRAGRHLSEVGRTRTAPAPGEMPAALAMAFASCAQYEHGWFTAYRRLAEDQPDLVLHLGDYQYEYTAGDYVAPGGNVRDHLGPETVTLAGYRQRHAQYKTDPDLQAAHLVAPWLVVWDDHEVDNNWADEVHEKPEIPQPDFLARRAAAMQAYYENMPLRRRQMPRGIDTLLYRRVQWGQLANFHMMDTRQYRDDQACGDGWDTNCTERLDPARTLTGDEQEAWLLGNLRRSSQRWDVLGQQVFFAERDGKVEPELEHHSNDGWDGYVGSRDRITRGWVDAGVRNPVVLTGDVHRHWAADVLADFEGEGAEAERVVGAELVCSSITSGGDGDATKTDPILGWNDHLRYYKDLRGYVRTTITPEAMTADFRVLADVSSGTAEARTDVSFRINDGVPGLEAVTPRG</sequence>
<gene>
    <name evidence="4" type="ORF">CYJ76_05710</name>
</gene>
<dbReference type="OrthoDB" id="3497025at2"/>